<evidence type="ECO:0000256" key="1">
    <source>
        <dbReference type="ARBA" id="ARBA00004834"/>
    </source>
</evidence>
<dbReference type="PANTHER" id="PTHR43301">
    <property type="entry name" value="ARABINAN ENDO-1,5-ALPHA-L-ARABINOSIDASE"/>
    <property type="match status" value="1"/>
</dbReference>
<dbReference type="Proteomes" id="UP000318478">
    <property type="component" value="Unassembled WGS sequence"/>
</dbReference>
<gene>
    <name evidence="8" type="ORF">Pla123a_11420</name>
</gene>
<evidence type="ECO:0000313" key="8">
    <source>
        <dbReference type="EMBL" id="TWT78351.1"/>
    </source>
</evidence>
<dbReference type="Gene3D" id="2.115.10.20">
    <property type="entry name" value="Glycosyl hydrolase domain, family 43"/>
    <property type="match status" value="2"/>
</dbReference>
<comment type="caution">
    <text evidence="8">The sequence shown here is derived from an EMBL/GenBank/DDBJ whole genome shotgun (WGS) entry which is preliminary data.</text>
</comment>
<dbReference type="RefSeq" id="WP_146584742.1">
    <property type="nucleotide sequence ID" value="NZ_SJPO01000002.1"/>
</dbReference>
<evidence type="ECO:0000256" key="7">
    <source>
        <dbReference type="SAM" id="SignalP"/>
    </source>
</evidence>
<evidence type="ECO:0000313" key="9">
    <source>
        <dbReference type="Proteomes" id="UP000318478"/>
    </source>
</evidence>
<dbReference type="Pfam" id="PF04616">
    <property type="entry name" value="Glyco_hydro_43"/>
    <property type="match status" value="1"/>
</dbReference>
<dbReference type="InterPro" id="IPR006710">
    <property type="entry name" value="Glyco_hydro_43"/>
</dbReference>
<evidence type="ECO:0000256" key="6">
    <source>
        <dbReference type="RuleBase" id="RU361187"/>
    </source>
</evidence>
<dbReference type="GO" id="GO:0004553">
    <property type="term" value="F:hydrolase activity, hydrolyzing O-glycosyl compounds"/>
    <property type="evidence" value="ECO:0007669"/>
    <property type="project" value="InterPro"/>
</dbReference>
<comment type="similarity">
    <text evidence="2 6">Belongs to the glycosyl hydrolase 43 family.</text>
</comment>
<dbReference type="InterPro" id="IPR050727">
    <property type="entry name" value="GH43_arabinanases"/>
</dbReference>
<name>A0A5C5YU52_9BACT</name>
<accession>A0A5C5YU52</accession>
<dbReference type="OrthoDB" id="9801455at2"/>
<feature type="site" description="Important for catalytic activity, responsible for pKa modulation of the active site Glu and correct orientation of both the proton donor and substrate" evidence="5">
    <location>
        <position position="170"/>
    </location>
</feature>
<evidence type="ECO:0000256" key="5">
    <source>
        <dbReference type="PIRSR" id="PIRSR606710-2"/>
    </source>
</evidence>
<reference evidence="8 9" key="1">
    <citation type="submission" date="2019-02" db="EMBL/GenBank/DDBJ databases">
        <title>Deep-cultivation of Planctomycetes and their phenomic and genomic characterization uncovers novel biology.</title>
        <authorList>
            <person name="Wiegand S."/>
            <person name="Jogler M."/>
            <person name="Boedeker C."/>
            <person name="Pinto D."/>
            <person name="Vollmers J."/>
            <person name="Rivas-Marin E."/>
            <person name="Kohn T."/>
            <person name="Peeters S.H."/>
            <person name="Heuer A."/>
            <person name="Rast P."/>
            <person name="Oberbeckmann S."/>
            <person name="Bunk B."/>
            <person name="Jeske O."/>
            <person name="Meyerdierks A."/>
            <person name="Storesund J.E."/>
            <person name="Kallscheuer N."/>
            <person name="Luecker S."/>
            <person name="Lage O.M."/>
            <person name="Pohl T."/>
            <person name="Merkel B.J."/>
            <person name="Hornburger P."/>
            <person name="Mueller R.-W."/>
            <person name="Bruemmer F."/>
            <person name="Labrenz M."/>
            <person name="Spormann A.M."/>
            <person name="Op Den Camp H."/>
            <person name="Overmann J."/>
            <person name="Amann R."/>
            <person name="Jetten M.S.M."/>
            <person name="Mascher T."/>
            <person name="Medema M.H."/>
            <person name="Devos D.P."/>
            <person name="Kaster A.-K."/>
            <person name="Ovreas L."/>
            <person name="Rohde M."/>
            <person name="Galperin M.Y."/>
            <person name="Jogler C."/>
        </authorList>
    </citation>
    <scope>NUCLEOTIDE SEQUENCE [LARGE SCALE GENOMIC DNA]</scope>
    <source>
        <strain evidence="8 9">Pla123a</strain>
    </source>
</reference>
<organism evidence="8 9">
    <name type="scientific">Posidoniimonas polymericola</name>
    <dbReference type="NCBI Taxonomy" id="2528002"/>
    <lineage>
        <taxon>Bacteria</taxon>
        <taxon>Pseudomonadati</taxon>
        <taxon>Planctomycetota</taxon>
        <taxon>Planctomycetia</taxon>
        <taxon>Pirellulales</taxon>
        <taxon>Lacipirellulaceae</taxon>
        <taxon>Posidoniimonas</taxon>
    </lineage>
</organism>
<keyword evidence="4 6" id="KW-0326">Glycosidase</keyword>
<keyword evidence="7" id="KW-0732">Signal</keyword>
<dbReference type="AlphaFoldDB" id="A0A5C5YU52"/>
<feature type="chain" id="PRO_5022917222" evidence="7">
    <location>
        <begin position="22"/>
        <end position="327"/>
    </location>
</feature>
<evidence type="ECO:0000256" key="4">
    <source>
        <dbReference type="ARBA" id="ARBA00023295"/>
    </source>
</evidence>
<keyword evidence="9" id="KW-1185">Reference proteome</keyword>
<feature type="signal peptide" evidence="7">
    <location>
        <begin position="1"/>
        <end position="21"/>
    </location>
</feature>
<dbReference type="GO" id="GO:0005975">
    <property type="term" value="P:carbohydrate metabolic process"/>
    <property type="evidence" value="ECO:0007669"/>
    <property type="project" value="InterPro"/>
</dbReference>
<dbReference type="InterPro" id="IPR023296">
    <property type="entry name" value="Glyco_hydro_beta-prop_sf"/>
</dbReference>
<sequence length="327" mass="36690" precursor="true">MPSFLASSAALVLALANHACCQPVTTLVECGEFVKIYDPSVGEDTDWYINDHCFIQAKDGRWHLFGITHEEPLNPADEDNLAHATAGRLLQRPWDKRPFALTVAPEEPWSEQHLWAPHVVEHDSLYYMYYCAGDADHTRYKIHLATSPDLGGWKRHTNNPMVVDGYDARDPFLMRVGEKWVMYYTANSAPAGGNHLVAYVVSDDLVNWSEREIAFTDPTSGTFGGPCESPFVVRRGDKYFLFIGPRGGYDGTDVFVSDTPYSWEIEDRVGHLPAHAAEVVRNGRGDWFVSRCGWGKGGVYLAPLRWLDGQRDPETNLPVARTLDATQ</sequence>
<comment type="pathway">
    <text evidence="1">Glycan metabolism; L-arabinan degradation.</text>
</comment>
<proteinExistence type="inferred from homology"/>
<dbReference type="EMBL" id="SJPO01000002">
    <property type="protein sequence ID" value="TWT78351.1"/>
    <property type="molecule type" value="Genomic_DNA"/>
</dbReference>
<evidence type="ECO:0000256" key="3">
    <source>
        <dbReference type="ARBA" id="ARBA00022801"/>
    </source>
</evidence>
<dbReference type="SUPFAM" id="SSF75005">
    <property type="entry name" value="Arabinanase/levansucrase/invertase"/>
    <property type="match status" value="1"/>
</dbReference>
<protein>
    <submittedName>
        <fullName evidence="8">Glycosyl hydrolases family 43</fullName>
    </submittedName>
</protein>
<dbReference type="PANTHER" id="PTHR43301:SF3">
    <property type="entry name" value="ARABINAN ENDO-1,5-ALPHA-L-ARABINOSIDASE A-RELATED"/>
    <property type="match status" value="1"/>
</dbReference>
<keyword evidence="3 6" id="KW-0378">Hydrolase</keyword>
<evidence type="ECO:0000256" key="2">
    <source>
        <dbReference type="ARBA" id="ARBA00009865"/>
    </source>
</evidence>